<dbReference type="Pfam" id="PF00083">
    <property type="entry name" value="Sugar_tr"/>
    <property type="match status" value="2"/>
</dbReference>
<feature type="domain" description="Major facilitator superfamily (MFS) profile" evidence="8">
    <location>
        <begin position="45"/>
        <end position="717"/>
    </location>
</feature>
<dbReference type="PROSITE" id="PS00217">
    <property type="entry name" value="SUGAR_TRANSPORT_2"/>
    <property type="match status" value="1"/>
</dbReference>
<evidence type="ECO:0000256" key="3">
    <source>
        <dbReference type="ARBA" id="ARBA00022989"/>
    </source>
</evidence>
<evidence type="ECO:0000313" key="9">
    <source>
        <dbReference type="Proteomes" id="UP000835206"/>
    </source>
</evidence>
<dbReference type="Gene3D" id="1.20.1250.20">
    <property type="entry name" value="MFS general substrate transporter like domains"/>
    <property type="match status" value="2"/>
</dbReference>
<dbReference type="AlphaFoldDB" id="A0A9B0F8D7"/>
<dbReference type="InterPro" id="IPR003663">
    <property type="entry name" value="Sugar/inositol_transpt"/>
</dbReference>
<feature type="transmembrane region" description="Helical" evidence="7">
    <location>
        <begin position="111"/>
        <end position="131"/>
    </location>
</feature>
<dbReference type="InterPro" id="IPR005828">
    <property type="entry name" value="MFS_sugar_transport-like"/>
</dbReference>
<dbReference type="OrthoDB" id="4142200at2759"/>
<feature type="transmembrane region" description="Helical" evidence="7">
    <location>
        <begin position="170"/>
        <end position="192"/>
    </location>
</feature>
<dbReference type="PRINTS" id="PR00171">
    <property type="entry name" value="SUGRTRNSPORT"/>
</dbReference>
<feature type="transmembrane region" description="Helical" evidence="7">
    <location>
        <begin position="39"/>
        <end position="58"/>
    </location>
</feature>
<evidence type="ECO:0000256" key="1">
    <source>
        <dbReference type="ARBA" id="ARBA00004141"/>
    </source>
</evidence>
<evidence type="ECO:0000259" key="8">
    <source>
        <dbReference type="PROSITE" id="PS50850"/>
    </source>
</evidence>
<reference evidence="10" key="1">
    <citation type="submission" date="2025-08" db="UniProtKB">
        <authorList>
            <consortium name="RefSeq"/>
        </authorList>
    </citation>
    <scope>IDENTIFICATION</scope>
</reference>
<dbReference type="Proteomes" id="UP000835206">
    <property type="component" value="Chromosome 14"/>
</dbReference>
<feature type="transmembrane region" description="Helical" evidence="7">
    <location>
        <begin position="137"/>
        <end position="158"/>
    </location>
</feature>
<keyword evidence="5" id="KW-0325">Glycoprotein</keyword>
<feature type="compositionally biased region" description="Basic and acidic residues" evidence="6">
    <location>
        <begin position="407"/>
        <end position="420"/>
    </location>
</feature>
<feature type="compositionally biased region" description="Basic and acidic residues" evidence="6">
    <location>
        <begin position="375"/>
        <end position="394"/>
    </location>
</feature>
<dbReference type="InterPro" id="IPR036259">
    <property type="entry name" value="MFS_trans_sf"/>
</dbReference>
<keyword evidence="9" id="KW-1185">Reference proteome</keyword>
<proteinExistence type="predicted"/>
<dbReference type="GO" id="GO:0016020">
    <property type="term" value="C:membrane"/>
    <property type="evidence" value="ECO:0007669"/>
    <property type="project" value="UniProtKB-SubCell"/>
</dbReference>
<evidence type="ECO:0000256" key="2">
    <source>
        <dbReference type="ARBA" id="ARBA00022692"/>
    </source>
</evidence>
<organism evidence="9 10">
    <name type="scientific">Bombus terrestris</name>
    <name type="common">Buff-tailed bumblebee</name>
    <name type="synonym">Apis terrestris</name>
    <dbReference type="NCBI Taxonomy" id="30195"/>
    <lineage>
        <taxon>Eukaryota</taxon>
        <taxon>Metazoa</taxon>
        <taxon>Ecdysozoa</taxon>
        <taxon>Arthropoda</taxon>
        <taxon>Hexapoda</taxon>
        <taxon>Insecta</taxon>
        <taxon>Pterygota</taxon>
        <taxon>Neoptera</taxon>
        <taxon>Endopterygota</taxon>
        <taxon>Hymenoptera</taxon>
        <taxon>Apocrita</taxon>
        <taxon>Aculeata</taxon>
        <taxon>Apoidea</taxon>
        <taxon>Anthophila</taxon>
        <taxon>Apidae</taxon>
        <taxon>Bombus</taxon>
        <taxon>Bombus</taxon>
    </lineage>
</organism>
<feature type="transmembrane region" description="Helical" evidence="7">
    <location>
        <begin position="527"/>
        <end position="546"/>
    </location>
</feature>
<feature type="transmembrane region" description="Helical" evidence="7">
    <location>
        <begin position="626"/>
        <end position="650"/>
    </location>
</feature>
<dbReference type="InterPro" id="IPR005829">
    <property type="entry name" value="Sugar_transporter_CS"/>
</dbReference>
<feature type="compositionally biased region" description="Basic and acidic residues" evidence="6">
    <location>
        <begin position="325"/>
        <end position="343"/>
    </location>
</feature>
<feature type="compositionally biased region" description="Polar residues" evidence="6">
    <location>
        <begin position="344"/>
        <end position="358"/>
    </location>
</feature>
<dbReference type="InterPro" id="IPR050549">
    <property type="entry name" value="MFS_Trehalose_Transporter"/>
</dbReference>
<dbReference type="PANTHER" id="PTHR48021">
    <property type="match status" value="1"/>
</dbReference>
<evidence type="ECO:0000256" key="4">
    <source>
        <dbReference type="ARBA" id="ARBA00023136"/>
    </source>
</evidence>
<feature type="transmembrane region" description="Helical" evidence="7">
    <location>
        <begin position="662"/>
        <end position="682"/>
    </location>
</feature>
<feature type="compositionally biased region" description="Polar residues" evidence="6">
    <location>
        <begin position="421"/>
        <end position="444"/>
    </location>
</feature>
<dbReference type="InterPro" id="IPR020846">
    <property type="entry name" value="MFS_dom"/>
</dbReference>
<feature type="transmembrane region" description="Helical" evidence="7">
    <location>
        <begin position="82"/>
        <end position="104"/>
    </location>
</feature>
<sequence length="747" mass="83325">MSLRRTVPRRLPEGEELEAAGLPSLEQCPTSVISLIRQWVACLSATLTMVIVGTVYGWTTTSLDHLTSGTTDMPLTLTHDEFSWIVSVTVLGSMFGSLVGARLADRRGRKYCLLLCCTIFTLGWFIIYVTTSVTMLYLARVILGIGVGIAYTINPMYVSEVANINIRGALGTLIAVNVFTGSLLTCTLGTWLEYRQLLTVLVTISFISILLNTCFPETPYFLLTKGKTKKARKSIAYYKDIVDPERVKFELRALRAEIRYELHQQSGGDLPLQSRSDLPFQSVRGAYSDSFWEVVDTEETSVLHLPSSSDSPSISAVHSEVVCEVHQRPTSELHLQPSRDSRQLHSQSTSEIHQPSTSEIHRPFTSKIRRSSTSEIHRPSTSEVHRPSTSEVHRPPTIKIHRSSTSEIHRPSTSEVHRPSTSEVHQPPTSEIHRPSTSQIQRPSASAMHPESTSEIRRLSPNEIESDLIRVIRSSSDSRTQSDVDSRTQSDVDSRESSDTDETYMDETEHTFLSKLRVILHGNHRKALFIMLGLIMAQQLSGNFVTTQYLQVLFSKTTIVINPYEATVLVQLVSLISGTLTILTVEFIGRRKLLILSTGGSCVTLSILATYLLLAEHKYDVSDVSFVPVIDLIINQVVFQIGLGTLPNVILCELFPPELRGFVGAIIVIFDSIIGFTVSKLYQVITDNVGSYVIYFIFATSCCLACLMLFIWVPETKGKTYQEIEALLVGKNLNSLNEEVRTDEMDN</sequence>
<evidence type="ECO:0000256" key="6">
    <source>
        <dbReference type="SAM" id="MobiDB-lite"/>
    </source>
</evidence>
<dbReference type="RefSeq" id="XP_003402519.4">
    <property type="nucleotide sequence ID" value="XM_003402471.4"/>
</dbReference>
<dbReference type="PANTHER" id="PTHR48021:SF46">
    <property type="entry name" value="MAJOR FACILITATOR SUPERFAMILY (MFS) PROFILE DOMAIN-CONTAINING PROTEIN"/>
    <property type="match status" value="1"/>
</dbReference>
<keyword evidence="4 7" id="KW-0472">Membrane</keyword>
<evidence type="ECO:0000313" key="10">
    <source>
        <dbReference type="RefSeq" id="XP_003402519.4"/>
    </source>
</evidence>
<dbReference type="KEGG" id="bter:100644539"/>
<feature type="compositionally biased region" description="Basic and acidic residues" evidence="6">
    <location>
        <begin position="480"/>
        <end position="498"/>
    </location>
</feature>
<evidence type="ECO:0000256" key="7">
    <source>
        <dbReference type="SAM" id="Phobius"/>
    </source>
</evidence>
<name>A0A9B0F8D7_BOMTE</name>
<feature type="transmembrane region" description="Helical" evidence="7">
    <location>
        <begin position="198"/>
        <end position="223"/>
    </location>
</feature>
<feature type="transmembrane region" description="Helical" evidence="7">
    <location>
        <begin position="566"/>
        <end position="588"/>
    </location>
</feature>
<comment type="subcellular location">
    <subcellularLocation>
        <location evidence="1">Membrane</location>
        <topology evidence="1">Multi-pass membrane protein</topology>
    </subcellularLocation>
</comment>
<dbReference type="SUPFAM" id="SSF103473">
    <property type="entry name" value="MFS general substrate transporter"/>
    <property type="match status" value="1"/>
</dbReference>
<feature type="region of interest" description="Disordered" evidence="6">
    <location>
        <begin position="325"/>
        <end position="505"/>
    </location>
</feature>
<feature type="transmembrane region" description="Helical" evidence="7">
    <location>
        <begin position="593"/>
        <end position="614"/>
    </location>
</feature>
<dbReference type="GO" id="GO:0022857">
    <property type="term" value="F:transmembrane transporter activity"/>
    <property type="evidence" value="ECO:0007669"/>
    <property type="project" value="InterPro"/>
</dbReference>
<accession>A0A9B0F8D7</accession>
<dbReference type="GeneID" id="100644539"/>
<feature type="transmembrane region" description="Helical" evidence="7">
    <location>
        <begin position="694"/>
        <end position="713"/>
    </location>
</feature>
<dbReference type="PROSITE" id="PS00216">
    <property type="entry name" value="SUGAR_TRANSPORT_1"/>
    <property type="match status" value="1"/>
</dbReference>
<dbReference type="PROSITE" id="PS50850">
    <property type="entry name" value="MFS"/>
    <property type="match status" value="1"/>
</dbReference>
<keyword evidence="3 7" id="KW-1133">Transmembrane helix</keyword>
<evidence type="ECO:0000256" key="5">
    <source>
        <dbReference type="ARBA" id="ARBA00023180"/>
    </source>
</evidence>
<protein>
    <submittedName>
        <fullName evidence="10">Uncharacterized protein LOC100644539 isoform X1</fullName>
    </submittedName>
</protein>
<keyword evidence="2 7" id="KW-0812">Transmembrane</keyword>
<gene>
    <name evidence="10" type="primary">LOC100644539</name>
</gene>